<dbReference type="Pfam" id="PF17851">
    <property type="entry name" value="GH43_C2"/>
    <property type="match status" value="1"/>
</dbReference>
<evidence type="ECO:0000256" key="3">
    <source>
        <dbReference type="ARBA" id="ARBA00023295"/>
    </source>
</evidence>
<dbReference type="Gene3D" id="2.115.10.20">
    <property type="entry name" value="Glycosyl hydrolase domain, family 43"/>
    <property type="match status" value="1"/>
</dbReference>
<dbReference type="Pfam" id="PF04616">
    <property type="entry name" value="Glyco_hydro_43"/>
    <property type="match status" value="1"/>
</dbReference>
<sequence length="510" mass="56693">MKYKNPIIPGFYPDPSICRAGEDYYLVNSSFEFFPGVPLFHSRDLVNWEQLGYVLTRKSQLDLTECRTSGGIYAPTLRCHNGRFYMVTTNVSHGGNFYVWTDDIRGEWSDPVFVKQGGIDPSLFWDEDGTVYFQSTHSDGAGSQCIGQCTIDIETGETLTPTRPIWYGTGGKCPEGPHLYKIGGYYYLMIAEGGTEYGHMETIARSCSPWGPFESCPGNPILTHRDVNPRFGEFQALGHGDLTTDTAGNWWIVFHAIRPSQFMLHHIGRETMIAPVTFDGDGWPVVNHGRPITQEMEGPGCAESGKDGFAPQNSFFQEEDFTAESALSCKWACLRNPETGSTALENGLVLTAGENGLESAGAPAFIGRRQQHFEAAAETLLDFCPDAEQAEAGITVFHTREHHYDLLLTRREGRRAAVLRRRVCDLLVESAPVFLPEEGKLRLRVEASRLQYRFFAGPEDGGLSSAGEGCTQLLSTECMNCTFTGCFIGLFCQGEPGTKARFERFSYRPE</sequence>
<comment type="caution">
    <text evidence="6">The sequence shown here is derived from an EMBL/GenBank/DDBJ whole genome shotgun (WGS) entry which is preliminary data.</text>
</comment>
<evidence type="ECO:0000313" key="7">
    <source>
        <dbReference type="Proteomes" id="UP001524473"/>
    </source>
</evidence>
<organism evidence="6 7">
    <name type="scientific">Neglectibacter timonensis</name>
    <dbReference type="NCBI Taxonomy" id="1776382"/>
    <lineage>
        <taxon>Bacteria</taxon>
        <taxon>Bacillati</taxon>
        <taxon>Bacillota</taxon>
        <taxon>Clostridia</taxon>
        <taxon>Eubacteriales</taxon>
        <taxon>Oscillospiraceae</taxon>
        <taxon>Neglectibacter</taxon>
    </lineage>
</organism>
<dbReference type="PANTHER" id="PTHR42812:SF12">
    <property type="entry name" value="BETA-XYLOSIDASE-RELATED"/>
    <property type="match status" value="1"/>
</dbReference>
<comment type="similarity">
    <text evidence="1 4">Belongs to the glycosyl hydrolase 43 family.</text>
</comment>
<dbReference type="EMBL" id="JANFZH010000012">
    <property type="protein sequence ID" value="MCQ4839618.1"/>
    <property type="molecule type" value="Genomic_DNA"/>
</dbReference>
<keyword evidence="2 4" id="KW-0378">Hydrolase</keyword>
<dbReference type="InterPro" id="IPR051795">
    <property type="entry name" value="Glycosyl_Hydrlase_43"/>
</dbReference>
<keyword evidence="7" id="KW-1185">Reference proteome</keyword>
<proteinExistence type="inferred from homology"/>
<reference evidence="6 7" key="1">
    <citation type="submission" date="2022-06" db="EMBL/GenBank/DDBJ databases">
        <title>Isolation of gut microbiota from human fecal samples.</title>
        <authorList>
            <person name="Pamer E.G."/>
            <person name="Barat B."/>
            <person name="Waligurski E."/>
            <person name="Medina S."/>
            <person name="Paddock L."/>
            <person name="Mostad J."/>
        </authorList>
    </citation>
    <scope>NUCLEOTIDE SEQUENCE [LARGE SCALE GENOMIC DNA]</scope>
    <source>
        <strain evidence="6 7">DFI.9.73</strain>
    </source>
</reference>
<protein>
    <submittedName>
        <fullName evidence="6">Glycoside hydrolase family 43 protein</fullName>
    </submittedName>
</protein>
<keyword evidence="3 4" id="KW-0326">Glycosidase</keyword>
<evidence type="ECO:0000256" key="2">
    <source>
        <dbReference type="ARBA" id="ARBA00022801"/>
    </source>
</evidence>
<dbReference type="CDD" id="cd18617">
    <property type="entry name" value="GH43_XynB-like"/>
    <property type="match status" value="1"/>
</dbReference>
<dbReference type="RefSeq" id="WP_256191723.1">
    <property type="nucleotide sequence ID" value="NZ_JANFZG010000013.1"/>
</dbReference>
<accession>A0ABT1RY76</accession>
<dbReference type="GO" id="GO:0016787">
    <property type="term" value="F:hydrolase activity"/>
    <property type="evidence" value="ECO:0007669"/>
    <property type="project" value="UniProtKB-KW"/>
</dbReference>
<name>A0ABT1RY76_9FIRM</name>
<dbReference type="InterPro" id="IPR006710">
    <property type="entry name" value="Glyco_hydro_43"/>
</dbReference>
<dbReference type="SUPFAM" id="SSF49899">
    <property type="entry name" value="Concanavalin A-like lectins/glucanases"/>
    <property type="match status" value="1"/>
</dbReference>
<dbReference type="InterPro" id="IPR013320">
    <property type="entry name" value="ConA-like_dom_sf"/>
</dbReference>
<dbReference type="SUPFAM" id="SSF75005">
    <property type="entry name" value="Arabinanase/levansucrase/invertase"/>
    <property type="match status" value="1"/>
</dbReference>
<dbReference type="InterPro" id="IPR041542">
    <property type="entry name" value="GH43_C2"/>
</dbReference>
<dbReference type="Proteomes" id="UP001524473">
    <property type="component" value="Unassembled WGS sequence"/>
</dbReference>
<dbReference type="PANTHER" id="PTHR42812">
    <property type="entry name" value="BETA-XYLOSIDASE"/>
    <property type="match status" value="1"/>
</dbReference>
<dbReference type="InterPro" id="IPR023296">
    <property type="entry name" value="Glyco_hydro_beta-prop_sf"/>
</dbReference>
<dbReference type="Gene3D" id="2.60.120.200">
    <property type="match status" value="1"/>
</dbReference>
<evidence type="ECO:0000256" key="1">
    <source>
        <dbReference type="ARBA" id="ARBA00009865"/>
    </source>
</evidence>
<evidence type="ECO:0000313" key="6">
    <source>
        <dbReference type="EMBL" id="MCQ4839618.1"/>
    </source>
</evidence>
<gene>
    <name evidence="6" type="ORF">NE695_06800</name>
</gene>
<evidence type="ECO:0000259" key="5">
    <source>
        <dbReference type="Pfam" id="PF17851"/>
    </source>
</evidence>
<evidence type="ECO:0000256" key="4">
    <source>
        <dbReference type="RuleBase" id="RU361187"/>
    </source>
</evidence>
<feature type="domain" description="Beta-xylosidase C-terminal Concanavalin A-like" evidence="5">
    <location>
        <begin position="319"/>
        <end position="508"/>
    </location>
</feature>